<evidence type="ECO:0000256" key="1">
    <source>
        <dbReference type="SAM" id="Phobius"/>
    </source>
</evidence>
<evidence type="ECO:0000313" key="2">
    <source>
        <dbReference type="EMBL" id="EIM94542.1"/>
    </source>
</evidence>
<feature type="transmembrane region" description="Helical" evidence="1">
    <location>
        <begin position="12"/>
        <end position="37"/>
    </location>
</feature>
<organism evidence="2 3">
    <name type="scientific">Paraburkholderia hospita</name>
    <dbReference type="NCBI Taxonomy" id="169430"/>
    <lineage>
        <taxon>Bacteria</taxon>
        <taxon>Pseudomonadati</taxon>
        <taxon>Pseudomonadota</taxon>
        <taxon>Betaproteobacteria</taxon>
        <taxon>Burkholderiales</taxon>
        <taxon>Burkholderiaceae</taxon>
        <taxon>Paraburkholderia</taxon>
    </lineage>
</organism>
<comment type="caution">
    <text evidence="2">The sequence shown here is derived from an EMBL/GenBank/DDBJ whole genome shotgun (WGS) entry which is preliminary data.</text>
</comment>
<keyword evidence="1" id="KW-0472">Membrane</keyword>
<name>A0ABN0F7E1_9BURK</name>
<dbReference type="RefSeq" id="WP_009770481.1">
    <property type="nucleotide sequence ID" value="NZ_AKAU01000270.1"/>
</dbReference>
<sequence>MRVTSCLVSGRLRVGVRIILGALLVRIAAATIGVGQAAREVLMSLSSDLTGPFFVLRFCGLVGLVRQWQRRIVLLNIFRPGSGATVWSITGDGVGSGLPFCEFHHMLRYTNPDHLSGDRARLARTIESRLRMAAVHT</sequence>
<protein>
    <recommendedName>
        <fullName evidence="4">Secreted protein</fullName>
    </recommendedName>
</protein>
<keyword evidence="1" id="KW-1133">Transmembrane helix</keyword>
<gene>
    <name evidence="2" type="ORF">WQE_43879</name>
</gene>
<evidence type="ECO:0008006" key="4">
    <source>
        <dbReference type="Google" id="ProtNLM"/>
    </source>
</evidence>
<dbReference type="EMBL" id="AKAU01000270">
    <property type="protein sequence ID" value="EIM94542.1"/>
    <property type="molecule type" value="Genomic_DNA"/>
</dbReference>
<dbReference type="Proteomes" id="UP000004980">
    <property type="component" value="Unassembled WGS sequence"/>
</dbReference>
<reference evidence="2 3" key="1">
    <citation type="journal article" date="2012" name="J. Bacteriol.">
        <title>Draft Genome Sequence of the Soil Bacterium Burkholderia terrae Strain BS001, Which Interacts with Fungal Surface Structures.</title>
        <authorList>
            <person name="Nazir R."/>
            <person name="Hansen M.A."/>
            <person name="Sorensen S."/>
            <person name="van Elsas J.D."/>
        </authorList>
    </citation>
    <scope>NUCLEOTIDE SEQUENCE [LARGE SCALE GENOMIC DNA]</scope>
    <source>
        <strain evidence="2 3">BS001</strain>
    </source>
</reference>
<keyword evidence="1" id="KW-0812">Transmembrane</keyword>
<evidence type="ECO:0000313" key="3">
    <source>
        <dbReference type="Proteomes" id="UP000004980"/>
    </source>
</evidence>
<keyword evidence="3" id="KW-1185">Reference proteome</keyword>
<proteinExistence type="predicted"/>
<accession>A0ABN0F7E1</accession>